<organism evidence="3 5">
    <name type="scientific">Salinicoccus halodurans</name>
    <dbReference type="NCBI Taxonomy" id="407035"/>
    <lineage>
        <taxon>Bacteria</taxon>
        <taxon>Bacillati</taxon>
        <taxon>Bacillota</taxon>
        <taxon>Bacilli</taxon>
        <taxon>Bacillales</taxon>
        <taxon>Staphylococcaceae</taxon>
        <taxon>Salinicoccus</taxon>
    </lineage>
</organism>
<evidence type="ECO:0000313" key="3">
    <source>
        <dbReference type="EMBL" id="SFK52591.1"/>
    </source>
</evidence>
<dbReference type="InterPro" id="IPR016195">
    <property type="entry name" value="Pol/histidinol_Pase-like"/>
</dbReference>
<dbReference type="GO" id="GO:0004534">
    <property type="term" value="F:5'-3' RNA exonuclease activity"/>
    <property type="evidence" value="ECO:0007669"/>
    <property type="project" value="TreeGrafter"/>
</dbReference>
<keyword evidence="4" id="KW-1185">Reference proteome</keyword>
<dbReference type="InterPro" id="IPR003141">
    <property type="entry name" value="Pol/His_phosphatase_N"/>
</dbReference>
<evidence type="ECO:0000313" key="2">
    <source>
        <dbReference type="EMBL" id="AKG73561.1"/>
    </source>
</evidence>
<gene>
    <name evidence="2" type="ORF">AAT16_04630</name>
    <name evidence="3" type="ORF">SAMN05216235_0162</name>
</gene>
<dbReference type="Proteomes" id="UP000034029">
    <property type="component" value="Chromosome"/>
</dbReference>
<dbReference type="CDD" id="cd07438">
    <property type="entry name" value="PHP_HisPPase_AMP"/>
    <property type="match status" value="1"/>
</dbReference>
<dbReference type="Gene3D" id="1.10.150.650">
    <property type="match status" value="1"/>
</dbReference>
<dbReference type="RefSeq" id="WP_046789751.1">
    <property type="nucleotide sequence ID" value="NZ_CP011366.1"/>
</dbReference>
<dbReference type="GO" id="GO:0035312">
    <property type="term" value="F:5'-3' DNA exonuclease activity"/>
    <property type="evidence" value="ECO:0007669"/>
    <property type="project" value="TreeGrafter"/>
</dbReference>
<reference evidence="3 5" key="3">
    <citation type="submission" date="2016-10" db="EMBL/GenBank/DDBJ databases">
        <authorList>
            <person name="Varghese N."/>
            <person name="Submissions S."/>
        </authorList>
    </citation>
    <scope>NUCLEOTIDE SEQUENCE [LARGE SCALE GENOMIC DNA]</scope>
    <source>
        <strain evidence="3 5">CGMCC 1.6501</strain>
    </source>
</reference>
<dbReference type="SUPFAM" id="SSF89550">
    <property type="entry name" value="PHP domain-like"/>
    <property type="match status" value="1"/>
</dbReference>
<dbReference type="PANTHER" id="PTHR42924:SF3">
    <property type="entry name" value="POLYMERASE_HISTIDINOL PHOSPHATASE N-TERMINAL DOMAIN-CONTAINING PROTEIN"/>
    <property type="match status" value="1"/>
</dbReference>
<dbReference type="EMBL" id="CP011366">
    <property type="protein sequence ID" value="AKG73561.1"/>
    <property type="molecule type" value="Genomic_DNA"/>
</dbReference>
<protein>
    <submittedName>
        <fullName evidence="2">Phosphoesterase</fullName>
    </submittedName>
</protein>
<feature type="domain" description="Polymerase/histidinol phosphatase N-terminal" evidence="1">
    <location>
        <begin position="4"/>
        <end position="69"/>
    </location>
</feature>
<evidence type="ECO:0000259" key="1">
    <source>
        <dbReference type="SMART" id="SM00481"/>
    </source>
</evidence>
<evidence type="ECO:0000313" key="5">
    <source>
        <dbReference type="Proteomes" id="UP000183090"/>
    </source>
</evidence>
<dbReference type="Proteomes" id="UP000183090">
    <property type="component" value="Unassembled WGS sequence"/>
</dbReference>
<dbReference type="SMART" id="SM00481">
    <property type="entry name" value="POLIIIAc"/>
    <property type="match status" value="1"/>
</dbReference>
<dbReference type="OrthoDB" id="9804333at2"/>
<dbReference type="Gene3D" id="3.20.20.140">
    <property type="entry name" value="Metal-dependent hydrolases"/>
    <property type="match status" value="1"/>
</dbReference>
<dbReference type="PANTHER" id="PTHR42924">
    <property type="entry name" value="EXONUCLEASE"/>
    <property type="match status" value="1"/>
</dbReference>
<dbReference type="Pfam" id="PF02811">
    <property type="entry name" value="PHP"/>
    <property type="match status" value="1"/>
</dbReference>
<sequence>MTLIDLHVHSSLSDGSDSYRKVLEVAKEKDVAVLSFVDHDITATYRPASRVAGEFGIKLIPGIEISAYDFKRNRKVHVLGYDYDLNAENIHELTKPLLRRRHAHSLRQIEQIRAFGVDVDVERIASRLGGAQTIYKQHIMEEITDAPFTSEEYQNLYRKLFKGDGPAAGDIRYIDVKDAIRAVKADGGFAVIAHPGQLDSYAMIEECVEIGIDGIEQFHPDHTAEDFERVQALADRFDLFTTGGSDYHGHFGAKVDVGIDKNLLTNLPFD</sequence>
<dbReference type="InterPro" id="IPR004013">
    <property type="entry name" value="PHP_dom"/>
</dbReference>
<dbReference type="KEGG" id="shv:AAT16_04630"/>
<reference evidence="4" key="2">
    <citation type="submission" date="2015-04" db="EMBL/GenBank/DDBJ databases">
        <title>Complete genome sequence of Salinicoccus halodurans strain H3B36, isolated from the Qaidam basin of China.</title>
        <authorList>
            <person name="Ma Y."/>
            <person name="Jiang K."/>
            <person name="Xue Y."/>
        </authorList>
    </citation>
    <scope>NUCLEOTIDE SEQUENCE [LARGE SCALE GENOMIC DNA]</scope>
    <source>
        <strain evidence="4">H3B36</strain>
    </source>
</reference>
<proteinExistence type="predicted"/>
<reference evidence="2 4" key="1">
    <citation type="journal article" date="2015" name="Int. J. Syst. Evol. Microbiol.">
        <title>Complete genome sequence of Salinicoccus halodurans H3B36, isolated from the Qaidam Basin in China.</title>
        <authorList>
            <person name="Jiang K."/>
            <person name="Xue Y."/>
            <person name="Ma Y."/>
        </authorList>
    </citation>
    <scope>NUCLEOTIDE SEQUENCE [LARGE SCALE GENOMIC DNA]</scope>
    <source>
        <strain evidence="2 4">H3B36</strain>
    </source>
</reference>
<dbReference type="EMBL" id="FOTB01000001">
    <property type="protein sequence ID" value="SFK52591.1"/>
    <property type="molecule type" value="Genomic_DNA"/>
</dbReference>
<dbReference type="InterPro" id="IPR052018">
    <property type="entry name" value="PHP_domain"/>
</dbReference>
<accession>A0A0F7HKF2</accession>
<evidence type="ECO:0000313" key="4">
    <source>
        <dbReference type="Proteomes" id="UP000034029"/>
    </source>
</evidence>
<name>A0A0F7HKF2_9STAP</name>
<dbReference type="AlphaFoldDB" id="A0A0F7HKF2"/>